<proteinExistence type="predicted"/>
<organism evidence="2">
    <name type="scientific">bioreactor metagenome</name>
    <dbReference type="NCBI Taxonomy" id="1076179"/>
    <lineage>
        <taxon>unclassified sequences</taxon>
        <taxon>metagenomes</taxon>
        <taxon>ecological metagenomes</taxon>
    </lineage>
</organism>
<accession>A0A645B6S6</accession>
<dbReference type="EMBL" id="VSSQ01017738">
    <property type="protein sequence ID" value="MPM60321.1"/>
    <property type="molecule type" value="Genomic_DNA"/>
</dbReference>
<sequence length="141" mass="14346">MRDERAPRATGRGGAGPASPADARVSGEGDGLAANGERLPADARVSASRRAFSQLRPAGGQQIAETAAAGRSSRIGGVTITSHVLPAGLTPGPGGGPRTAPARSFRCCPRRTADLRKGSSRVPSTGVRGDRRPGNLNRRTG</sequence>
<evidence type="ECO:0000313" key="2">
    <source>
        <dbReference type="EMBL" id="MPM60321.1"/>
    </source>
</evidence>
<gene>
    <name evidence="2" type="ORF">SDC9_107172</name>
</gene>
<name>A0A645B6S6_9ZZZZ</name>
<reference evidence="2" key="1">
    <citation type="submission" date="2019-08" db="EMBL/GenBank/DDBJ databases">
        <authorList>
            <person name="Kucharzyk K."/>
            <person name="Murdoch R.W."/>
            <person name="Higgins S."/>
            <person name="Loffler F."/>
        </authorList>
    </citation>
    <scope>NUCLEOTIDE SEQUENCE</scope>
</reference>
<feature type="region of interest" description="Disordered" evidence="1">
    <location>
        <begin position="1"/>
        <end position="74"/>
    </location>
</feature>
<evidence type="ECO:0000256" key="1">
    <source>
        <dbReference type="SAM" id="MobiDB-lite"/>
    </source>
</evidence>
<feature type="region of interest" description="Disordered" evidence="1">
    <location>
        <begin position="110"/>
        <end position="141"/>
    </location>
</feature>
<dbReference type="AlphaFoldDB" id="A0A645B6S6"/>
<comment type="caution">
    <text evidence="2">The sequence shown here is derived from an EMBL/GenBank/DDBJ whole genome shotgun (WGS) entry which is preliminary data.</text>
</comment>
<protein>
    <submittedName>
        <fullName evidence="2">Uncharacterized protein</fullName>
    </submittedName>
</protein>